<dbReference type="AlphaFoldDB" id="A0A380HLK0"/>
<evidence type="ECO:0000313" key="2">
    <source>
        <dbReference type="Proteomes" id="UP000254707"/>
    </source>
</evidence>
<protein>
    <submittedName>
        <fullName evidence="1">Uncharacterized protein</fullName>
    </submittedName>
</protein>
<dbReference type="RefSeq" id="WP_002482505.1">
    <property type="nucleotide sequence ID" value="NZ_CAXOKG010000002.1"/>
</dbReference>
<name>A0A380HLK0_STASA</name>
<proteinExistence type="predicted"/>
<gene>
    <name evidence="1" type="ORF">NCTC7688_00715</name>
</gene>
<accession>A0A380HLK0</accession>
<organism evidence="1 2">
    <name type="scientific">Staphylococcus saprophyticus</name>
    <dbReference type="NCBI Taxonomy" id="29385"/>
    <lineage>
        <taxon>Bacteria</taxon>
        <taxon>Bacillati</taxon>
        <taxon>Bacillota</taxon>
        <taxon>Bacilli</taxon>
        <taxon>Bacillales</taxon>
        <taxon>Staphylococcaceae</taxon>
        <taxon>Staphylococcus</taxon>
    </lineage>
</organism>
<dbReference type="GeneID" id="3616846"/>
<dbReference type="OMA" id="NHIHSAV"/>
<sequence length="136" mass="15297">MTNHIHSAVASQLYDLFDDTKYELSELNQSKQLVLNGPDNKLIKRGLDISYLQGQKKAIDAIDSILKNDSDDAAFKLNFTEFSTQVIKSFESSAAKFKSLALPTEDYDVVLAHHYSLMGQKLIIDTVHTTILNQTF</sequence>
<reference evidence="1 2" key="1">
    <citation type="submission" date="2018-06" db="EMBL/GenBank/DDBJ databases">
        <authorList>
            <consortium name="Pathogen Informatics"/>
            <person name="Doyle S."/>
        </authorList>
    </citation>
    <scope>NUCLEOTIDE SEQUENCE [LARGE SCALE GENOMIC DNA]</scope>
    <source>
        <strain evidence="1 2">NCTC7688</strain>
    </source>
</reference>
<evidence type="ECO:0000313" key="1">
    <source>
        <dbReference type="EMBL" id="SUM82219.1"/>
    </source>
</evidence>
<dbReference type="Proteomes" id="UP000254707">
    <property type="component" value="Unassembled WGS sequence"/>
</dbReference>
<dbReference type="EMBL" id="UHED01000001">
    <property type="protein sequence ID" value="SUM82219.1"/>
    <property type="molecule type" value="Genomic_DNA"/>
</dbReference>